<keyword evidence="1" id="KW-0472">Membrane</keyword>
<protein>
    <submittedName>
        <fullName evidence="2">Uncharacterized protein</fullName>
    </submittedName>
</protein>
<sequence>MDSFDSVFSVRSNWIAVFATKPAPFSRCSVFFVFQVLFLLLCFIFLGSQYLKAFAFELFKTLSVL</sequence>
<feature type="transmembrane region" description="Helical" evidence="1">
    <location>
        <begin position="30"/>
        <end position="51"/>
    </location>
</feature>
<dbReference type="AlphaFoldDB" id="A0A2P2P0C9"/>
<proteinExistence type="predicted"/>
<accession>A0A2P2P0C9</accession>
<keyword evidence="1" id="KW-0812">Transmembrane</keyword>
<name>A0A2P2P0C9_RHIMU</name>
<organism evidence="2">
    <name type="scientific">Rhizophora mucronata</name>
    <name type="common">Asiatic mangrove</name>
    <dbReference type="NCBI Taxonomy" id="61149"/>
    <lineage>
        <taxon>Eukaryota</taxon>
        <taxon>Viridiplantae</taxon>
        <taxon>Streptophyta</taxon>
        <taxon>Embryophyta</taxon>
        <taxon>Tracheophyta</taxon>
        <taxon>Spermatophyta</taxon>
        <taxon>Magnoliopsida</taxon>
        <taxon>eudicotyledons</taxon>
        <taxon>Gunneridae</taxon>
        <taxon>Pentapetalae</taxon>
        <taxon>rosids</taxon>
        <taxon>fabids</taxon>
        <taxon>Malpighiales</taxon>
        <taxon>Rhizophoraceae</taxon>
        <taxon>Rhizophora</taxon>
    </lineage>
</organism>
<keyword evidence="1" id="KW-1133">Transmembrane helix</keyword>
<evidence type="ECO:0000256" key="1">
    <source>
        <dbReference type="SAM" id="Phobius"/>
    </source>
</evidence>
<evidence type="ECO:0000313" key="2">
    <source>
        <dbReference type="EMBL" id="MBX48091.1"/>
    </source>
</evidence>
<reference evidence="2" key="1">
    <citation type="submission" date="2018-02" db="EMBL/GenBank/DDBJ databases">
        <title>Rhizophora mucronata_Transcriptome.</title>
        <authorList>
            <person name="Meera S.P."/>
            <person name="Sreeshan A."/>
            <person name="Augustine A."/>
        </authorList>
    </citation>
    <scope>NUCLEOTIDE SEQUENCE</scope>
    <source>
        <tissue evidence="2">Leaf</tissue>
    </source>
</reference>
<dbReference type="EMBL" id="GGEC01067607">
    <property type="protein sequence ID" value="MBX48091.1"/>
    <property type="molecule type" value="Transcribed_RNA"/>
</dbReference>